<dbReference type="GeneID" id="104715400"/>
<name>A0ABM0TTG7_CAMSA</name>
<dbReference type="PANTHER" id="PTHR33116">
    <property type="entry name" value="REVERSE TRANSCRIPTASE ZINC-BINDING DOMAIN-CONTAINING PROTEIN-RELATED-RELATED"/>
    <property type="match status" value="1"/>
</dbReference>
<feature type="domain" description="Reverse transcriptase zinc-binding" evidence="2">
    <location>
        <begin position="510"/>
        <end position="595"/>
    </location>
</feature>
<organism evidence="3 4">
    <name type="scientific">Camelina sativa</name>
    <name type="common">False flax</name>
    <name type="synonym">Myagrum sativum</name>
    <dbReference type="NCBI Taxonomy" id="90675"/>
    <lineage>
        <taxon>Eukaryota</taxon>
        <taxon>Viridiplantae</taxon>
        <taxon>Streptophyta</taxon>
        <taxon>Embryophyta</taxon>
        <taxon>Tracheophyta</taxon>
        <taxon>Spermatophyta</taxon>
        <taxon>Magnoliopsida</taxon>
        <taxon>eudicotyledons</taxon>
        <taxon>Gunneridae</taxon>
        <taxon>Pentapetalae</taxon>
        <taxon>rosids</taxon>
        <taxon>malvids</taxon>
        <taxon>Brassicales</taxon>
        <taxon>Brassicaceae</taxon>
        <taxon>Camelineae</taxon>
        <taxon>Camelina</taxon>
    </lineage>
</organism>
<dbReference type="PANTHER" id="PTHR33116:SF86">
    <property type="entry name" value="REVERSE TRANSCRIPTASE DOMAIN-CONTAINING PROTEIN"/>
    <property type="match status" value="1"/>
</dbReference>
<dbReference type="InterPro" id="IPR036397">
    <property type="entry name" value="RNaseH_sf"/>
</dbReference>
<dbReference type="InterPro" id="IPR044730">
    <property type="entry name" value="RNase_H-like_dom_plant"/>
</dbReference>
<dbReference type="InterPro" id="IPR012337">
    <property type="entry name" value="RNaseH-like_sf"/>
</dbReference>
<sequence length="823" mass="93477">MDDSISQEEIREVERKLKEAYRDEEIYWQQKSSKLWLRVGDKNTKYFHASTKQRRVRNKIVGLYGPNNVWDDTPLGMERIASNYFEELFKSSDVSSISDILQEISPIITDSMNQSLTRKITESEVRKALFAMHPEKSPGPDGGFDPRLNETNICLIPKVDRPQQVLIANFKKAEREKKLTGISIARDCPSISHLLFADDSLFFCKAEESECKVVMDIIGNYGKASGQEVNLEKSSIMFGKKVPPDVRSRIKTVIGISSEGGMGSYLGIPENLQGSRTNVFSYVNDRLDERVNGWSAKTLSKGGKEIMIKHSTTKLTGAISKFWWKSNDKARGMHWVAWDKMCEDKCDGGLGLRALEEFNDAMLAKQYWRLIHYPNSLMARVMRGRYFLRKHPLRATKPYSPSFAWRSIFSVKGLVERGARWIVGSGCDILVWRDPWIPDHQPRPANGRGRILHPNLKVNQLINPLTMDWHLPILEEYMDPADIPLIQSLAVSKSFRSDRLIWHYTKSGKYSVSSGYRLARELQKEAEFGPTCTVLRAQAWKLEVPSKVHHFFWQVTSGSLPVKERIAHRGVRCDVTCQRCGSAVESINHALFECVRSRLALSSSGGSGIGYMLPWILWTIWKDRNKKVFQGVEAEPIDIINQASNNKLLWEEAKSFSVNSLTPQPDPEERVISVRCQVDGSWKGSDPLEGLGWWYGTHDDRTLLLGARSLRRSPSSLHSEFNALLWAMESLRAAGIDCQNFESDSAELVAMVQALDDWPAFSHLLEDFHSLRSSYSSFTLTQIPRTSNIRADCLARSSRPLASEFSFVNSFAPDWATNLGVTF</sequence>
<reference evidence="3" key="1">
    <citation type="journal article" date="2014" name="Nat. Commun.">
        <title>The emerging biofuel crop Camelina sativa retains a highly undifferentiated hexaploid genome structure.</title>
        <authorList>
            <person name="Kagale S."/>
            <person name="Koh C."/>
            <person name="Nixon J."/>
            <person name="Bollina V."/>
            <person name="Clarke W.E."/>
            <person name="Tuteja R."/>
            <person name="Spillane C."/>
            <person name="Robinson S.J."/>
            <person name="Links M.G."/>
            <person name="Clarke C."/>
            <person name="Higgins E.E."/>
            <person name="Huebert T."/>
            <person name="Sharpe A.G."/>
            <person name="Parkin I.A."/>
        </authorList>
    </citation>
    <scope>NUCLEOTIDE SEQUENCE [LARGE SCALE GENOMIC DNA]</scope>
    <source>
        <strain evidence="3">cv. DH55</strain>
    </source>
</reference>
<dbReference type="SUPFAM" id="SSF53098">
    <property type="entry name" value="Ribonuclease H-like"/>
    <property type="match status" value="1"/>
</dbReference>
<evidence type="ECO:0000259" key="1">
    <source>
        <dbReference type="Pfam" id="PF13456"/>
    </source>
</evidence>
<dbReference type="RefSeq" id="XP_010431111.1">
    <property type="nucleotide sequence ID" value="XM_010432809.1"/>
</dbReference>
<dbReference type="InterPro" id="IPR002156">
    <property type="entry name" value="RNaseH_domain"/>
</dbReference>
<feature type="domain" description="RNase H type-1" evidence="1">
    <location>
        <begin position="678"/>
        <end position="797"/>
    </location>
</feature>
<dbReference type="Pfam" id="PF13966">
    <property type="entry name" value="zf-RVT"/>
    <property type="match status" value="1"/>
</dbReference>
<reference evidence="4" key="2">
    <citation type="submission" date="2025-08" db="UniProtKB">
        <authorList>
            <consortium name="RefSeq"/>
        </authorList>
    </citation>
    <scope>IDENTIFICATION</scope>
    <source>
        <tissue evidence="4">Leaf</tissue>
    </source>
</reference>
<gene>
    <name evidence="4" type="primary">LOC104715400</name>
</gene>
<dbReference type="InterPro" id="IPR026960">
    <property type="entry name" value="RVT-Znf"/>
</dbReference>
<dbReference type="Gene3D" id="3.30.420.10">
    <property type="entry name" value="Ribonuclease H-like superfamily/Ribonuclease H"/>
    <property type="match status" value="1"/>
</dbReference>
<evidence type="ECO:0000259" key="2">
    <source>
        <dbReference type="Pfam" id="PF13966"/>
    </source>
</evidence>
<dbReference type="Proteomes" id="UP000694864">
    <property type="component" value="Chromosome 9"/>
</dbReference>
<protein>
    <submittedName>
        <fullName evidence="4">Uncharacterized protein LOC104715400</fullName>
    </submittedName>
</protein>
<evidence type="ECO:0000313" key="4">
    <source>
        <dbReference type="RefSeq" id="XP_010431111.1"/>
    </source>
</evidence>
<evidence type="ECO:0000313" key="3">
    <source>
        <dbReference type="Proteomes" id="UP000694864"/>
    </source>
</evidence>
<keyword evidence="3" id="KW-1185">Reference proteome</keyword>
<dbReference type="Pfam" id="PF13456">
    <property type="entry name" value="RVT_3"/>
    <property type="match status" value="1"/>
</dbReference>
<dbReference type="CDD" id="cd06222">
    <property type="entry name" value="RNase_H_like"/>
    <property type="match status" value="1"/>
</dbReference>
<proteinExistence type="predicted"/>
<accession>A0ABM0TTG7</accession>